<dbReference type="AlphaFoldDB" id="A0A815CGC8"/>
<proteinExistence type="predicted"/>
<evidence type="ECO:0000313" key="2">
    <source>
        <dbReference type="EMBL" id="CAF1282478.1"/>
    </source>
</evidence>
<protein>
    <recommendedName>
        <fullName evidence="5">Pentapeptide repeat-containing protein</fullName>
    </recommendedName>
</protein>
<feature type="non-terminal residue" evidence="2">
    <location>
        <position position="468"/>
    </location>
</feature>
<comment type="caution">
    <text evidence="2">The sequence shown here is derived from an EMBL/GenBank/DDBJ whole genome shotgun (WGS) entry which is preliminary data.</text>
</comment>
<accession>A0A815CGC8</accession>
<keyword evidence="1" id="KW-0812">Transmembrane</keyword>
<keyword evidence="1" id="KW-0472">Membrane</keyword>
<reference evidence="2" key="1">
    <citation type="submission" date="2021-02" db="EMBL/GenBank/DDBJ databases">
        <authorList>
            <person name="Nowell W R."/>
        </authorList>
    </citation>
    <scope>NUCLEOTIDE SEQUENCE</scope>
</reference>
<organism evidence="2 4">
    <name type="scientific">Didymodactylos carnosus</name>
    <dbReference type="NCBI Taxonomy" id="1234261"/>
    <lineage>
        <taxon>Eukaryota</taxon>
        <taxon>Metazoa</taxon>
        <taxon>Spiralia</taxon>
        <taxon>Gnathifera</taxon>
        <taxon>Rotifera</taxon>
        <taxon>Eurotatoria</taxon>
        <taxon>Bdelloidea</taxon>
        <taxon>Philodinida</taxon>
        <taxon>Philodinidae</taxon>
        <taxon>Didymodactylos</taxon>
    </lineage>
</organism>
<feature type="transmembrane region" description="Helical" evidence="1">
    <location>
        <begin position="60"/>
        <end position="82"/>
    </location>
</feature>
<dbReference type="InterPro" id="IPR001646">
    <property type="entry name" value="5peptide_repeat"/>
</dbReference>
<dbReference type="Proteomes" id="UP000663829">
    <property type="component" value="Unassembled WGS sequence"/>
</dbReference>
<dbReference type="SUPFAM" id="SSF141571">
    <property type="entry name" value="Pentapeptide repeat-like"/>
    <property type="match status" value="1"/>
</dbReference>
<evidence type="ECO:0000313" key="4">
    <source>
        <dbReference type="Proteomes" id="UP000663829"/>
    </source>
</evidence>
<name>A0A815CGC8_9BILA</name>
<evidence type="ECO:0000256" key="1">
    <source>
        <dbReference type="SAM" id="Phobius"/>
    </source>
</evidence>
<keyword evidence="1" id="KW-1133">Transmembrane helix</keyword>
<dbReference type="Gene3D" id="2.160.20.80">
    <property type="entry name" value="E3 ubiquitin-protein ligase SopA"/>
    <property type="match status" value="1"/>
</dbReference>
<dbReference type="PANTHER" id="PTHR14136">
    <property type="entry name" value="BTB_POZ DOMAIN-CONTAINING PROTEIN KCTD9"/>
    <property type="match status" value="1"/>
</dbReference>
<dbReference type="OrthoDB" id="9989223at2759"/>
<gene>
    <name evidence="2" type="ORF">GPM918_LOCUS27621</name>
    <name evidence="3" type="ORF">SRO942_LOCUS27978</name>
</gene>
<dbReference type="EMBL" id="CAJOBC010028557">
    <property type="protein sequence ID" value="CAF4078979.1"/>
    <property type="molecule type" value="Genomic_DNA"/>
</dbReference>
<evidence type="ECO:0000313" key="3">
    <source>
        <dbReference type="EMBL" id="CAF4078979.1"/>
    </source>
</evidence>
<dbReference type="EMBL" id="CAJNOQ010011675">
    <property type="protein sequence ID" value="CAF1282478.1"/>
    <property type="molecule type" value="Genomic_DNA"/>
</dbReference>
<keyword evidence="4" id="KW-1185">Reference proteome</keyword>
<evidence type="ECO:0008006" key="5">
    <source>
        <dbReference type="Google" id="ProtNLM"/>
    </source>
</evidence>
<sequence length="468" mass="53367">MPESIDTQPILRPLEIDDQTASVIAVELTDMKSPKQQKLPKLKSKLGKRLGFHGKSLWDWLQLFSSMLVPLMIGVFTIVTTVQQRETNRQQHLSDRQIAQLQREQDMHVASEQRNETVFTMYIKEMFDLLQQSNSTSINSEMTQNLIRIKTVTALRQLDSSRKLFLIQFLYVSHLIGVPTISQSDEEGEQLKEIDLAGANLAAVDFSRITEKASLKRDEEIQFVLQYVNLENASFSNLNLKESDFTGSNLQNVDFRNAKRECVKFIDCQLQSADLRVPIGWNCINRIDDPEGPDPMQYFAQVDYTGANLTGAQISEDELSCSYSLNGTILPNGTEVNEHFNENLVENNGDDWRFGVNKNCSSMDGWQVVNGSISKVRLGALEQLPGIGVSFPEFRRNECWFWAGEKSNSSTTTMSQVISLRRYSRWIKWCLAKYVLYFDYAGGKDQCLVTLRFLDKKQNVVFTAGNDR</sequence>
<dbReference type="PANTHER" id="PTHR14136:SF17">
    <property type="entry name" value="BTB_POZ DOMAIN-CONTAINING PROTEIN KCTD9"/>
    <property type="match status" value="1"/>
</dbReference>
<dbReference type="InterPro" id="IPR051082">
    <property type="entry name" value="Pentapeptide-BTB/POZ_domain"/>
</dbReference>
<dbReference type="Pfam" id="PF00805">
    <property type="entry name" value="Pentapeptide"/>
    <property type="match status" value="1"/>
</dbReference>
<dbReference type="Proteomes" id="UP000681722">
    <property type="component" value="Unassembled WGS sequence"/>
</dbReference>